<proteinExistence type="predicted"/>
<keyword evidence="2" id="KW-1185">Reference proteome</keyword>
<protein>
    <submittedName>
        <fullName evidence="1">Uncharacterized protein</fullName>
    </submittedName>
</protein>
<reference evidence="1 2" key="1">
    <citation type="submission" date="2019-02" db="EMBL/GenBank/DDBJ databases">
        <title>Siculibacillus lacustris gen. nov., sp. nov., a new rosette-forming bacterium isolated from a freshwater crater lake (Lake St. Ana, Romania).</title>
        <authorList>
            <person name="Felfoldi T."/>
            <person name="Marton Z."/>
            <person name="Szabo A."/>
            <person name="Mentes A."/>
            <person name="Boka K."/>
            <person name="Marialigeti K."/>
            <person name="Mathe I."/>
            <person name="Koncz M."/>
            <person name="Schumann P."/>
            <person name="Toth E."/>
        </authorList>
    </citation>
    <scope>NUCLEOTIDE SEQUENCE [LARGE SCALE GENOMIC DNA]</scope>
    <source>
        <strain evidence="1 2">SA-279</strain>
    </source>
</reference>
<name>A0A4V2KSP6_9HYPH</name>
<dbReference type="AlphaFoldDB" id="A0A4V2KSP6"/>
<evidence type="ECO:0000313" key="1">
    <source>
        <dbReference type="EMBL" id="TBW33809.1"/>
    </source>
</evidence>
<dbReference type="RefSeq" id="WP_131311326.1">
    <property type="nucleotide sequence ID" value="NZ_SJFN01000039.1"/>
</dbReference>
<comment type="caution">
    <text evidence="1">The sequence shown here is derived from an EMBL/GenBank/DDBJ whole genome shotgun (WGS) entry which is preliminary data.</text>
</comment>
<sequence>MTDKYRRFLAVDRGNNLVTNHDPWTEGARSWGGSVATTAHRIAFQRIAAAALARSDAIVSRWLPDGRREGAEWVARNPRSCPMKWCS</sequence>
<dbReference type="EMBL" id="SJFN01000039">
    <property type="protein sequence ID" value="TBW33809.1"/>
    <property type="molecule type" value="Genomic_DNA"/>
</dbReference>
<accession>A0A4V2KSP6</accession>
<organism evidence="1 2">
    <name type="scientific">Siculibacillus lacustris</name>
    <dbReference type="NCBI Taxonomy" id="1549641"/>
    <lineage>
        <taxon>Bacteria</taxon>
        <taxon>Pseudomonadati</taxon>
        <taxon>Pseudomonadota</taxon>
        <taxon>Alphaproteobacteria</taxon>
        <taxon>Hyphomicrobiales</taxon>
        <taxon>Ancalomicrobiaceae</taxon>
        <taxon>Siculibacillus</taxon>
    </lineage>
</organism>
<evidence type="ECO:0000313" key="2">
    <source>
        <dbReference type="Proteomes" id="UP000292781"/>
    </source>
</evidence>
<gene>
    <name evidence="1" type="ORF">EYW49_19615</name>
</gene>
<dbReference type="Proteomes" id="UP000292781">
    <property type="component" value="Unassembled WGS sequence"/>
</dbReference>